<dbReference type="PANTHER" id="PTHR43751">
    <property type="entry name" value="SULFATASE"/>
    <property type="match status" value="1"/>
</dbReference>
<dbReference type="Proteomes" id="UP001597079">
    <property type="component" value="Unassembled WGS sequence"/>
</dbReference>
<gene>
    <name evidence="2" type="ORF">ACFSB2_11270</name>
</gene>
<evidence type="ECO:0000313" key="3">
    <source>
        <dbReference type="Proteomes" id="UP001597079"/>
    </source>
</evidence>
<sequence length="467" mass="53198">MKIIFISLDTLRADRLGCYGYTKPTSPYLDAIAAQGVLMERAFAADIPTEVAHTDIFTGKVGLTTGIVVHGADFGYLPKPVAWMPRLLRDAGFSTAAVDNLYQLREWFARGYRYYINSVGQQRSIDGRTVTDLAKAWIQEHQHEDFFLFLHYWDPHTPYLPPASYVPDFYDASRDPYDPANQSMRGAYEHRAYPFFKYFHYDLLGPVTDTAYVNALYDAEIRYLDDLLQELDQYLQRLGIWEDTLLVLFGDHGESLTEHEIYWDHCGLYDTTVRVPVIMRWPGHIPAGQRVPGLVQQVDLLPTILEAVGLEPPSDLDGKSLWPAIRGEAQGTHSTIFLSECAWQASRGVRTDRYKLIRTVDSGPFVRPKRELYDLLQDPAETKNLAEDAPELADEMERALDDWVEATLAGRVDPMAELLRTQGLPFSRRIEAILSKVGLTWAEWVKNPDTAKFNELMQQQSGAQNVR</sequence>
<name>A0ABW4JIJ1_9BACL</name>
<dbReference type="InterPro" id="IPR052701">
    <property type="entry name" value="GAG_Ulvan_Degrading_Sulfatases"/>
</dbReference>
<dbReference type="SUPFAM" id="SSF53649">
    <property type="entry name" value="Alkaline phosphatase-like"/>
    <property type="match status" value="1"/>
</dbReference>
<organism evidence="2 3">
    <name type="scientific">Alicyclobacillus fodiniaquatilis</name>
    <dbReference type="NCBI Taxonomy" id="1661150"/>
    <lineage>
        <taxon>Bacteria</taxon>
        <taxon>Bacillati</taxon>
        <taxon>Bacillota</taxon>
        <taxon>Bacilli</taxon>
        <taxon>Bacillales</taxon>
        <taxon>Alicyclobacillaceae</taxon>
        <taxon>Alicyclobacillus</taxon>
    </lineage>
</organism>
<dbReference type="InterPro" id="IPR017850">
    <property type="entry name" value="Alkaline_phosphatase_core_sf"/>
</dbReference>
<dbReference type="Pfam" id="PF00884">
    <property type="entry name" value="Sulfatase"/>
    <property type="match status" value="1"/>
</dbReference>
<proteinExistence type="predicted"/>
<feature type="domain" description="Sulfatase N-terminal" evidence="1">
    <location>
        <begin position="3"/>
        <end position="309"/>
    </location>
</feature>
<reference evidence="3" key="1">
    <citation type="journal article" date="2019" name="Int. J. Syst. Evol. Microbiol.">
        <title>The Global Catalogue of Microorganisms (GCM) 10K type strain sequencing project: providing services to taxonomists for standard genome sequencing and annotation.</title>
        <authorList>
            <consortium name="The Broad Institute Genomics Platform"/>
            <consortium name="The Broad Institute Genome Sequencing Center for Infectious Disease"/>
            <person name="Wu L."/>
            <person name="Ma J."/>
        </authorList>
    </citation>
    <scope>NUCLEOTIDE SEQUENCE [LARGE SCALE GENOMIC DNA]</scope>
    <source>
        <strain evidence="3">CGMCC 1.12286</strain>
    </source>
</reference>
<protein>
    <submittedName>
        <fullName evidence="2">Sulfatase</fullName>
    </submittedName>
</protein>
<dbReference type="InterPro" id="IPR000917">
    <property type="entry name" value="Sulfatase_N"/>
</dbReference>
<evidence type="ECO:0000259" key="1">
    <source>
        <dbReference type="Pfam" id="PF00884"/>
    </source>
</evidence>
<dbReference type="EMBL" id="JBHUCX010000028">
    <property type="protein sequence ID" value="MFD1675275.1"/>
    <property type="molecule type" value="Genomic_DNA"/>
</dbReference>
<dbReference type="RefSeq" id="WP_377943149.1">
    <property type="nucleotide sequence ID" value="NZ_JBHUCX010000028.1"/>
</dbReference>
<dbReference type="PANTHER" id="PTHR43751:SF3">
    <property type="entry name" value="SULFATASE N-TERMINAL DOMAIN-CONTAINING PROTEIN"/>
    <property type="match status" value="1"/>
</dbReference>
<accession>A0ABW4JIJ1</accession>
<dbReference type="Gene3D" id="3.40.720.10">
    <property type="entry name" value="Alkaline Phosphatase, subunit A"/>
    <property type="match status" value="1"/>
</dbReference>
<keyword evidence="3" id="KW-1185">Reference proteome</keyword>
<evidence type="ECO:0000313" key="2">
    <source>
        <dbReference type="EMBL" id="MFD1675275.1"/>
    </source>
</evidence>
<dbReference type="CDD" id="cd16148">
    <property type="entry name" value="sulfatase_like"/>
    <property type="match status" value="1"/>
</dbReference>
<comment type="caution">
    <text evidence="2">The sequence shown here is derived from an EMBL/GenBank/DDBJ whole genome shotgun (WGS) entry which is preliminary data.</text>
</comment>